<feature type="compositionally biased region" description="Pro residues" evidence="1">
    <location>
        <begin position="1"/>
        <end position="16"/>
    </location>
</feature>
<dbReference type="EMBL" id="JBBHLL010000524">
    <property type="protein sequence ID" value="KAK7801056.1"/>
    <property type="molecule type" value="Genomic_DNA"/>
</dbReference>
<evidence type="ECO:0000313" key="3">
    <source>
        <dbReference type="Proteomes" id="UP001488838"/>
    </source>
</evidence>
<keyword evidence="3" id="KW-1185">Reference proteome</keyword>
<evidence type="ECO:0000256" key="1">
    <source>
        <dbReference type="SAM" id="MobiDB-lite"/>
    </source>
</evidence>
<comment type="caution">
    <text evidence="2">The sequence shown here is derived from an EMBL/GenBank/DDBJ whole genome shotgun (WGS) entry which is preliminary data.</text>
</comment>
<organism evidence="2 3">
    <name type="scientific">Myodes glareolus</name>
    <name type="common">Bank vole</name>
    <name type="synonym">Clethrionomys glareolus</name>
    <dbReference type="NCBI Taxonomy" id="447135"/>
    <lineage>
        <taxon>Eukaryota</taxon>
        <taxon>Metazoa</taxon>
        <taxon>Chordata</taxon>
        <taxon>Craniata</taxon>
        <taxon>Vertebrata</taxon>
        <taxon>Euteleostomi</taxon>
        <taxon>Mammalia</taxon>
        <taxon>Eutheria</taxon>
        <taxon>Euarchontoglires</taxon>
        <taxon>Glires</taxon>
        <taxon>Rodentia</taxon>
        <taxon>Myomorpha</taxon>
        <taxon>Muroidea</taxon>
        <taxon>Cricetidae</taxon>
        <taxon>Arvicolinae</taxon>
        <taxon>Myodes</taxon>
    </lineage>
</organism>
<feature type="region of interest" description="Disordered" evidence="1">
    <location>
        <begin position="1"/>
        <end position="57"/>
    </location>
</feature>
<evidence type="ECO:0000313" key="2">
    <source>
        <dbReference type="EMBL" id="KAK7801056.1"/>
    </source>
</evidence>
<reference evidence="2 3" key="1">
    <citation type="journal article" date="2023" name="bioRxiv">
        <title>Conserved and derived expression patterns and positive selection on dental genes reveal complex evolutionary context of ever-growing rodent molars.</title>
        <authorList>
            <person name="Calamari Z.T."/>
            <person name="Song A."/>
            <person name="Cohen E."/>
            <person name="Akter M."/>
            <person name="Roy R.D."/>
            <person name="Hallikas O."/>
            <person name="Christensen M.M."/>
            <person name="Li P."/>
            <person name="Marangoni P."/>
            <person name="Jernvall J."/>
            <person name="Klein O.D."/>
        </authorList>
    </citation>
    <scope>NUCLEOTIDE SEQUENCE [LARGE SCALE GENOMIC DNA]</scope>
    <source>
        <strain evidence="2">V071</strain>
    </source>
</reference>
<name>A0AAW0HFD1_MYOGA</name>
<dbReference type="Proteomes" id="UP001488838">
    <property type="component" value="Unassembled WGS sequence"/>
</dbReference>
<dbReference type="AlphaFoldDB" id="A0AAW0HFD1"/>
<gene>
    <name evidence="2" type="ORF">U0070_012113</name>
</gene>
<sequence length="57" mass="5978">MEGPMEAPPTSLPPRPYEPRTVASAQASAASVATMRLGMSTRSARSEEGSEVFLEGP</sequence>
<feature type="non-terminal residue" evidence="2">
    <location>
        <position position="57"/>
    </location>
</feature>
<protein>
    <submittedName>
        <fullName evidence="2">Uncharacterized protein</fullName>
    </submittedName>
</protein>
<proteinExistence type="predicted"/>
<accession>A0AAW0HFD1</accession>
<feature type="compositionally biased region" description="Low complexity" evidence="1">
    <location>
        <begin position="22"/>
        <end position="33"/>
    </location>
</feature>